<keyword evidence="3" id="KW-0732">Signal</keyword>
<dbReference type="HOGENOM" id="CLU_020353_0_0_11"/>
<organism evidence="5 6">
    <name type="scientific">Kytococcus sedentarius (strain ATCC 14392 / DSM 20547 / JCM 11482 / CCUG 33030 / NBRC 15357 / NCTC 11040 / CCM 314 / 541)</name>
    <name type="common">Micrococcus sedentarius</name>
    <dbReference type="NCBI Taxonomy" id="478801"/>
    <lineage>
        <taxon>Bacteria</taxon>
        <taxon>Bacillati</taxon>
        <taxon>Actinomycetota</taxon>
        <taxon>Actinomycetes</taxon>
        <taxon>Micrococcales</taxon>
        <taxon>Kytococcaceae</taxon>
        <taxon>Kytococcus</taxon>
    </lineage>
</organism>
<feature type="signal peptide" evidence="3">
    <location>
        <begin position="1"/>
        <end position="25"/>
    </location>
</feature>
<dbReference type="AlphaFoldDB" id="C7NGK3"/>
<protein>
    <recommendedName>
        <fullName evidence="4">Choice-of-anchor I domain-containing protein</fullName>
    </recommendedName>
</protein>
<dbReference type="eggNOG" id="COG3391">
    <property type="taxonomic scope" value="Bacteria"/>
</dbReference>
<dbReference type="InterPro" id="IPR015943">
    <property type="entry name" value="WD40/YVTN_repeat-like_dom_sf"/>
</dbReference>
<dbReference type="Gene3D" id="2.130.10.10">
    <property type="entry name" value="YVTN repeat-like/Quinoprotein amine dehydrogenase"/>
    <property type="match status" value="1"/>
</dbReference>
<feature type="region of interest" description="Disordered" evidence="1">
    <location>
        <begin position="431"/>
        <end position="457"/>
    </location>
</feature>
<name>C7NGK3_KYTSD</name>
<dbReference type="Proteomes" id="UP000006666">
    <property type="component" value="Chromosome"/>
</dbReference>
<evidence type="ECO:0000313" key="6">
    <source>
        <dbReference type="Proteomes" id="UP000006666"/>
    </source>
</evidence>
<evidence type="ECO:0000256" key="2">
    <source>
        <dbReference type="SAM" id="Phobius"/>
    </source>
</evidence>
<dbReference type="InterPro" id="IPR055188">
    <property type="entry name" value="Choice_anch_I"/>
</dbReference>
<evidence type="ECO:0000259" key="4">
    <source>
        <dbReference type="Pfam" id="PF22494"/>
    </source>
</evidence>
<dbReference type="STRING" id="478801.Ksed_10670"/>
<dbReference type="SUPFAM" id="SSF50974">
    <property type="entry name" value="Nitrous oxide reductase, N-terminal domain"/>
    <property type="match status" value="1"/>
</dbReference>
<evidence type="ECO:0000256" key="1">
    <source>
        <dbReference type="SAM" id="MobiDB-lite"/>
    </source>
</evidence>
<evidence type="ECO:0000256" key="3">
    <source>
        <dbReference type="SAM" id="SignalP"/>
    </source>
</evidence>
<proteinExistence type="predicted"/>
<gene>
    <name evidence="5" type="ordered locus">Ksed_10670</name>
</gene>
<dbReference type="PANTHER" id="PTHR46928:SF1">
    <property type="entry name" value="MESENCHYME-SPECIFIC CELL SURFACE GLYCOPROTEIN"/>
    <property type="match status" value="1"/>
</dbReference>
<dbReference type="KEGG" id="kse:Ksed_10670"/>
<dbReference type="NCBIfam" id="NF038117">
    <property type="entry name" value="choice_anch_I"/>
    <property type="match status" value="1"/>
</dbReference>
<dbReference type="InterPro" id="IPR011044">
    <property type="entry name" value="Quino_amine_DH_bsu"/>
</dbReference>
<dbReference type="InterPro" id="IPR011045">
    <property type="entry name" value="N2O_reductase_N"/>
</dbReference>
<dbReference type="PANTHER" id="PTHR46928">
    <property type="entry name" value="MESENCHYME-SPECIFIC CELL SURFACE GLYCOPROTEIN"/>
    <property type="match status" value="1"/>
</dbReference>
<feature type="transmembrane region" description="Helical" evidence="2">
    <location>
        <begin position="567"/>
        <end position="591"/>
    </location>
</feature>
<dbReference type="Pfam" id="PF22494">
    <property type="entry name" value="choice_anch_I"/>
    <property type="match status" value="1"/>
</dbReference>
<dbReference type="RefSeq" id="WP_015779056.1">
    <property type="nucleotide sequence ID" value="NC_013169.1"/>
</dbReference>
<dbReference type="SUPFAM" id="SSF50969">
    <property type="entry name" value="YVTN repeat-like/Quinoprotein amine dehydrogenase"/>
    <property type="match status" value="1"/>
</dbReference>
<keyword evidence="6" id="KW-1185">Reference proteome</keyword>
<feature type="compositionally biased region" description="Basic and acidic residues" evidence="1">
    <location>
        <begin position="435"/>
        <end position="452"/>
    </location>
</feature>
<feature type="chain" id="PRO_5038565615" description="Choice-of-anchor I domain-containing protein" evidence="3">
    <location>
        <begin position="26"/>
        <end position="599"/>
    </location>
</feature>
<feature type="domain" description="Choice-of-anchor I" evidence="4">
    <location>
        <begin position="45"/>
        <end position="547"/>
    </location>
</feature>
<accession>C7NGK3</accession>
<dbReference type="InterPro" id="IPR052956">
    <property type="entry name" value="Mesenchyme-surface_protein"/>
</dbReference>
<keyword evidence="2" id="KW-0812">Transmembrane</keyword>
<dbReference type="EMBL" id="CP001686">
    <property type="protein sequence ID" value="ACV06111.1"/>
    <property type="molecule type" value="Genomic_DNA"/>
</dbReference>
<sequence length="599" mass="61491">MRAVRPALALTLSMGALCLAPTAHAGAAVELEVLSSHSHGAFDEAAAEITAHDRTTQQVAVVNAEAGTLDVLALDGAGQLAPAGTFSPVGLEAADGSVIGEGAEVNSVDISSDGLVALAVEAPDKVSPGWVVLGHLTTGGFAAESTVRVGSQPDMVRISPTGTHVLTADEGEPADDFSVDPAGTVSIIGLSAGAAGVEQEDVRTVGFASFADSLDPAVRVFGPDVPAPSGAPSRVERNLEPEYVAVDPTGTTALVTLQEANALAVVDIASARVTDVRPMSAKNWEQFALDSSKEDEQARTFGGLPIEAMLQPDAIEPFTSGSETFYVTANEGDVREWGDYTEETTIGEVELSAFPDLDAAWFQSEEVAGDLKISAEHGKDPETGTHSALHSFGGRSFSVVDASGRTVFESGGLLEELVAGLIADGTLPEHAWNANHDENPSLDSRSDDKGVEPEAATVGEVDGTPYLFLGLERISGIMVFDLTDPRDPQFVTWADNRGWEVEYDGEAAAGQGDLGPEGLEFVPADASPTGAPLLVVGNEVSGTTTVWSVTGSGGPIIDTGRDADRSMGAGLLVGTLGLGLVAAGGVALGAARRQAVSRG</sequence>
<keyword evidence="2" id="KW-0472">Membrane</keyword>
<keyword evidence="2" id="KW-1133">Transmembrane helix</keyword>
<reference evidence="5 6" key="1">
    <citation type="journal article" date="2009" name="Stand. Genomic Sci.">
        <title>Complete genome sequence of Kytococcus sedentarius type strain (541).</title>
        <authorList>
            <person name="Sims D."/>
            <person name="Brettin T."/>
            <person name="Detter J.C."/>
            <person name="Han C."/>
            <person name="Lapidus A."/>
            <person name="Copeland A."/>
            <person name="Glavina Del Rio T."/>
            <person name="Nolan M."/>
            <person name="Chen F."/>
            <person name="Lucas S."/>
            <person name="Tice H."/>
            <person name="Cheng J.F."/>
            <person name="Bruce D."/>
            <person name="Goodwin L."/>
            <person name="Pitluck S."/>
            <person name="Ovchinnikova G."/>
            <person name="Pati A."/>
            <person name="Ivanova N."/>
            <person name="Mavrommatis K."/>
            <person name="Chen A."/>
            <person name="Palaniappan K."/>
            <person name="D'haeseleer P."/>
            <person name="Chain P."/>
            <person name="Bristow J."/>
            <person name="Eisen J.A."/>
            <person name="Markowitz V."/>
            <person name="Hugenholtz P."/>
            <person name="Schneider S."/>
            <person name="Goker M."/>
            <person name="Pukall R."/>
            <person name="Kyrpides N.C."/>
            <person name="Klenk H.P."/>
        </authorList>
    </citation>
    <scope>NUCLEOTIDE SEQUENCE [LARGE SCALE GENOMIC DNA]</scope>
    <source>
        <strain evidence="6">ATCC 14392 / DSM 20547 / JCM 11482 / CCUG 33030 / NBRC 15357 / NCTC 11040 / CCM 314 / 541</strain>
    </source>
</reference>
<evidence type="ECO:0000313" key="5">
    <source>
        <dbReference type="EMBL" id="ACV06111.1"/>
    </source>
</evidence>